<evidence type="ECO:0000256" key="5">
    <source>
        <dbReference type="ARBA" id="ARBA00022833"/>
    </source>
</evidence>
<evidence type="ECO:0000256" key="6">
    <source>
        <dbReference type="ARBA" id="ARBA00023015"/>
    </source>
</evidence>
<dbReference type="PROSITE" id="PS50157">
    <property type="entry name" value="ZINC_FINGER_C2H2_2"/>
    <property type="match status" value="2"/>
</dbReference>
<dbReference type="InterPro" id="IPR051565">
    <property type="entry name" value="Sal_C2H2-zinc-finger"/>
</dbReference>
<feature type="region of interest" description="Disordered" evidence="11">
    <location>
        <begin position="248"/>
        <end position="312"/>
    </location>
</feature>
<evidence type="ECO:0000256" key="7">
    <source>
        <dbReference type="ARBA" id="ARBA00023163"/>
    </source>
</evidence>
<feature type="compositionally biased region" description="Basic residues" evidence="11">
    <location>
        <begin position="397"/>
        <end position="411"/>
    </location>
</feature>
<evidence type="ECO:0000256" key="4">
    <source>
        <dbReference type="ARBA" id="ARBA00022771"/>
    </source>
</evidence>
<evidence type="ECO:0000259" key="12">
    <source>
        <dbReference type="PROSITE" id="PS50157"/>
    </source>
</evidence>
<dbReference type="FunFam" id="3.30.160.60:FF:000130">
    <property type="entry name" value="Spalt-like transcription factor 4"/>
    <property type="match status" value="1"/>
</dbReference>
<dbReference type="GO" id="GO:0005634">
    <property type="term" value="C:nucleus"/>
    <property type="evidence" value="ECO:0007669"/>
    <property type="project" value="UniProtKB-SubCell"/>
</dbReference>
<comment type="similarity">
    <text evidence="9">Belongs to the sal C2H2-type zinc-finger protein family.</text>
</comment>
<feature type="compositionally biased region" description="Low complexity" evidence="11">
    <location>
        <begin position="283"/>
        <end position="301"/>
    </location>
</feature>
<dbReference type="SUPFAM" id="SSF57667">
    <property type="entry name" value="beta-beta-alpha zinc fingers"/>
    <property type="match status" value="1"/>
</dbReference>
<dbReference type="GO" id="GO:0000978">
    <property type="term" value="F:RNA polymerase II cis-regulatory region sequence-specific DNA binding"/>
    <property type="evidence" value="ECO:0007669"/>
    <property type="project" value="TreeGrafter"/>
</dbReference>
<dbReference type="Pfam" id="PF13894">
    <property type="entry name" value="zf-C2H2_4"/>
    <property type="match status" value="1"/>
</dbReference>
<gene>
    <name evidence="13" type="ORF">NP493_3760g00004</name>
</gene>
<feature type="compositionally biased region" description="Basic and acidic residues" evidence="11">
    <location>
        <begin position="53"/>
        <end position="78"/>
    </location>
</feature>
<dbReference type="SMART" id="SM00355">
    <property type="entry name" value="ZnF_C2H2"/>
    <property type="match status" value="2"/>
</dbReference>
<comment type="caution">
    <text evidence="13">The sequence shown here is derived from an EMBL/GenBank/DDBJ whole genome shotgun (WGS) entry which is preliminary data.</text>
</comment>
<keyword evidence="7" id="KW-0804">Transcription</keyword>
<feature type="compositionally biased region" description="Basic residues" evidence="11">
    <location>
        <begin position="507"/>
        <end position="517"/>
    </location>
</feature>
<feature type="domain" description="C2H2-type" evidence="12">
    <location>
        <begin position="326"/>
        <end position="353"/>
    </location>
</feature>
<feature type="compositionally biased region" description="Basic and acidic residues" evidence="11">
    <location>
        <begin position="120"/>
        <end position="147"/>
    </location>
</feature>
<dbReference type="GO" id="GO:0000981">
    <property type="term" value="F:DNA-binding transcription factor activity, RNA polymerase II-specific"/>
    <property type="evidence" value="ECO:0007669"/>
    <property type="project" value="TreeGrafter"/>
</dbReference>
<feature type="region of interest" description="Disordered" evidence="11">
    <location>
        <begin position="41"/>
        <end position="108"/>
    </location>
</feature>
<evidence type="ECO:0000313" key="14">
    <source>
        <dbReference type="Proteomes" id="UP001209878"/>
    </source>
</evidence>
<dbReference type="PANTHER" id="PTHR23233">
    <property type="entry name" value="SAL-LIKE PROTEIN"/>
    <property type="match status" value="1"/>
</dbReference>
<evidence type="ECO:0000256" key="3">
    <source>
        <dbReference type="ARBA" id="ARBA00022737"/>
    </source>
</evidence>
<dbReference type="PROSITE" id="PS00028">
    <property type="entry name" value="ZINC_FINGER_C2H2_1"/>
    <property type="match status" value="2"/>
</dbReference>
<evidence type="ECO:0000256" key="11">
    <source>
        <dbReference type="SAM" id="MobiDB-lite"/>
    </source>
</evidence>
<feature type="compositionally biased region" description="Basic and acidic residues" evidence="11">
    <location>
        <begin position="558"/>
        <end position="575"/>
    </location>
</feature>
<dbReference type="Pfam" id="PF12874">
    <property type="entry name" value="zf-met"/>
    <property type="match status" value="1"/>
</dbReference>
<evidence type="ECO:0000256" key="2">
    <source>
        <dbReference type="ARBA" id="ARBA00022723"/>
    </source>
</evidence>
<proteinExistence type="inferred from homology"/>
<comment type="subcellular location">
    <subcellularLocation>
        <location evidence="1">Nucleus</location>
    </subcellularLocation>
</comment>
<keyword evidence="5" id="KW-0862">Zinc</keyword>
<keyword evidence="2" id="KW-0479">Metal-binding</keyword>
<organism evidence="13 14">
    <name type="scientific">Ridgeia piscesae</name>
    <name type="common">Tubeworm</name>
    <dbReference type="NCBI Taxonomy" id="27915"/>
    <lineage>
        <taxon>Eukaryota</taxon>
        <taxon>Metazoa</taxon>
        <taxon>Spiralia</taxon>
        <taxon>Lophotrochozoa</taxon>
        <taxon>Annelida</taxon>
        <taxon>Polychaeta</taxon>
        <taxon>Sedentaria</taxon>
        <taxon>Canalipalpata</taxon>
        <taxon>Sabellida</taxon>
        <taxon>Siboglinidae</taxon>
        <taxon>Ridgeia</taxon>
    </lineage>
</organism>
<evidence type="ECO:0000313" key="13">
    <source>
        <dbReference type="EMBL" id="KAK2146094.1"/>
    </source>
</evidence>
<accession>A0AAD9MWZ1</accession>
<dbReference type="InterPro" id="IPR013087">
    <property type="entry name" value="Znf_C2H2_type"/>
</dbReference>
<evidence type="ECO:0000256" key="1">
    <source>
        <dbReference type="ARBA" id="ARBA00004123"/>
    </source>
</evidence>
<dbReference type="InterPro" id="IPR036236">
    <property type="entry name" value="Znf_C2H2_sf"/>
</dbReference>
<feature type="region of interest" description="Disordered" evidence="11">
    <location>
        <begin position="384"/>
        <end position="417"/>
    </location>
</feature>
<keyword evidence="3" id="KW-0677">Repeat</keyword>
<dbReference type="Proteomes" id="UP001209878">
    <property type="component" value="Unassembled WGS sequence"/>
</dbReference>
<evidence type="ECO:0000256" key="8">
    <source>
        <dbReference type="ARBA" id="ARBA00023242"/>
    </source>
</evidence>
<dbReference type="PANTHER" id="PTHR23233:SF87">
    <property type="entry name" value="HOMEOTIC PROTEIN SPALT-MAJOR"/>
    <property type="match status" value="1"/>
</dbReference>
<keyword evidence="6" id="KW-0805">Transcription regulation</keyword>
<dbReference type="EMBL" id="JAODUO010003756">
    <property type="protein sequence ID" value="KAK2146094.1"/>
    <property type="molecule type" value="Genomic_DNA"/>
</dbReference>
<feature type="region of interest" description="Disordered" evidence="11">
    <location>
        <begin position="438"/>
        <end position="522"/>
    </location>
</feature>
<protein>
    <recommendedName>
        <fullName evidence="12">C2H2-type domain-containing protein</fullName>
    </recommendedName>
</protein>
<dbReference type="GO" id="GO:0008270">
    <property type="term" value="F:zinc ion binding"/>
    <property type="evidence" value="ECO:0007669"/>
    <property type="project" value="UniProtKB-KW"/>
</dbReference>
<dbReference type="AlphaFoldDB" id="A0AAD9MWZ1"/>
<keyword evidence="8" id="KW-0539">Nucleus</keyword>
<evidence type="ECO:0000256" key="10">
    <source>
        <dbReference type="PROSITE-ProRule" id="PRU00042"/>
    </source>
</evidence>
<dbReference type="Gene3D" id="3.30.160.60">
    <property type="entry name" value="Classic Zinc Finger"/>
    <property type="match status" value="2"/>
</dbReference>
<keyword evidence="14" id="KW-1185">Reference proteome</keyword>
<name>A0AAD9MWZ1_RIDPI</name>
<feature type="region of interest" description="Disordered" evidence="11">
    <location>
        <begin position="120"/>
        <end position="174"/>
    </location>
</feature>
<dbReference type="FunFam" id="3.30.160.60:FF:000708">
    <property type="entry name" value="Sal-like protein 1"/>
    <property type="match status" value="1"/>
</dbReference>
<keyword evidence="4 10" id="KW-0863">Zinc-finger</keyword>
<sequence>MHTGELPKDFALHSDMLAASAAINYMAPFPGFPFLPLPPAGLPQHPMGAAGELDLRKPKMEGHHEDRERGEEEAKDDYATPGKRRASEDESNREAWSAEGSVNEDSNEMDIAAYKRAKLDDEVKSAVSESDRESEIREKDGESAKEGETEDDASASGLMPPARRPSSVPHASTPPALVPLSQVLSANKPEMIYPRYSHPPLIPMSYSTSLMAMEDRIRSIDMTAPHFLSMGHPLEGMENIIRRAETHMTASSHVPRSENHSPAVMTPMPRPPSSGDRRSPTEDSATAASPSMAMSPGDSGSNHLERNGVSEHGYGGSATQSFLDETTCNVCFKTFACRSALDIHYRSHSNDRPFKCEACDRSFSTYGNMKQHLLTHKIRDLPTDAFDGKRSQGMGKACRKMRPRHTAQKHGRREEAIVSGRKSMAGGNLKHMAVARSRSSASACRPTWPNGVAPKVMGTHMWNNSPSRRGRRMSIDPRPSLTPTSSPKDAEFFSSLPPRRKMEGRNLRHPGPQRRHQPDHAAAPTTEAMLGHFPASFAENMLRSQFAVIASSQQHLRAAADEHPLKASDSARKPPDLSMNGTDGGDKQMNGASGELDLSIRKSESSTPSSISSSLEQHSMDAAHNATWIWKTTCHLCSKVCSSASALEMQ</sequence>
<feature type="region of interest" description="Disordered" evidence="11">
    <location>
        <begin position="558"/>
        <end position="593"/>
    </location>
</feature>
<feature type="domain" description="C2H2-type" evidence="12">
    <location>
        <begin position="354"/>
        <end position="376"/>
    </location>
</feature>
<evidence type="ECO:0000256" key="9">
    <source>
        <dbReference type="ARBA" id="ARBA00038474"/>
    </source>
</evidence>
<reference evidence="13" key="1">
    <citation type="journal article" date="2023" name="Mol. Biol. Evol.">
        <title>Third-Generation Sequencing Reveals the Adaptive Role of the Epigenome in Three Deep-Sea Polychaetes.</title>
        <authorList>
            <person name="Perez M."/>
            <person name="Aroh O."/>
            <person name="Sun Y."/>
            <person name="Lan Y."/>
            <person name="Juniper S.K."/>
            <person name="Young C.R."/>
            <person name="Angers B."/>
            <person name="Qian P.Y."/>
        </authorList>
    </citation>
    <scope>NUCLEOTIDE SEQUENCE</scope>
    <source>
        <strain evidence="13">R07B-5</strain>
    </source>
</reference>